<accession>A0A809S4Z0</accession>
<evidence type="ECO:0000256" key="1">
    <source>
        <dbReference type="SAM" id="Phobius"/>
    </source>
</evidence>
<organism evidence="2 3">
    <name type="scientific">Sulfuriferula nivalis</name>
    <dbReference type="NCBI Taxonomy" id="2675298"/>
    <lineage>
        <taxon>Bacteria</taxon>
        <taxon>Pseudomonadati</taxon>
        <taxon>Pseudomonadota</taxon>
        <taxon>Betaproteobacteria</taxon>
        <taxon>Nitrosomonadales</taxon>
        <taxon>Sulfuricellaceae</taxon>
        <taxon>Sulfuriferula</taxon>
    </lineage>
</organism>
<feature type="transmembrane region" description="Helical" evidence="1">
    <location>
        <begin position="33"/>
        <end position="51"/>
    </location>
</feature>
<keyword evidence="1" id="KW-1133">Transmembrane helix</keyword>
<dbReference type="KEGG" id="sniv:SFSGTM_28760"/>
<keyword evidence="3" id="KW-1185">Reference proteome</keyword>
<feature type="transmembrane region" description="Helical" evidence="1">
    <location>
        <begin position="57"/>
        <end position="75"/>
    </location>
</feature>
<evidence type="ECO:0000313" key="2">
    <source>
        <dbReference type="EMBL" id="BBP02168.1"/>
    </source>
</evidence>
<reference evidence="3" key="1">
    <citation type="submission" date="2019-11" db="EMBL/GenBank/DDBJ databases">
        <title>Isolation and characterization of a novel species in the genus Sulfuriferula.</title>
        <authorList>
            <person name="Mochizuki J."/>
            <person name="Kojima H."/>
            <person name="Fukui M."/>
        </authorList>
    </citation>
    <scope>NUCLEOTIDE SEQUENCE [LARGE SCALE GENOMIC DNA]</scope>
    <source>
        <strain evidence="3">SGTM</strain>
    </source>
</reference>
<feature type="transmembrane region" description="Helical" evidence="1">
    <location>
        <begin position="87"/>
        <end position="107"/>
    </location>
</feature>
<evidence type="ECO:0000313" key="3">
    <source>
        <dbReference type="Proteomes" id="UP000463939"/>
    </source>
</evidence>
<protein>
    <recommendedName>
        <fullName evidence="4">Nitrogen fixation protein FixH</fullName>
    </recommendedName>
</protein>
<dbReference type="EMBL" id="AP021881">
    <property type="protein sequence ID" value="BBP02168.1"/>
    <property type="molecule type" value="Genomic_DNA"/>
</dbReference>
<name>A0A809S4Z0_9PROT</name>
<evidence type="ECO:0008006" key="4">
    <source>
        <dbReference type="Google" id="ProtNLM"/>
    </source>
</evidence>
<feature type="transmembrane region" description="Helical" evidence="1">
    <location>
        <begin position="6"/>
        <end position="26"/>
    </location>
</feature>
<dbReference type="InterPro" id="IPR008620">
    <property type="entry name" value="FixH"/>
</dbReference>
<sequence>MSLIQTLFGGVVAVVLIHLILGKFGIANYWRGVVSGALVSIAILAYSMIQGLSLDTVSIHLAVFLSTATAMTLLTGAKKEPSNRMHWIPKIFIGFFMVLFVVDGSFVSISSKGVSTQVASWFLPKANIKPVYTAFSGVTRHDEHAGAPEAEQLKKLNSLQTLGWKIEIDGVNNLIAGEKLTNAIVVNLHDKQNQPILNADVQVRFFRAGNVAAVAESRLDDGGLGQYNGQFTIPHSGTWIMRTEIEAEGKRLEVDRDVLAKKAG</sequence>
<dbReference type="Proteomes" id="UP000463939">
    <property type="component" value="Chromosome"/>
</dbReference>
<gene>
    <name evidence="2" type="ORF">SFSGTM_28760</name>
</gene>
<proteinExistence type="predicted"/>
<dbReference type="Pfam" id="PF05751">
    <property type="entry name" value="FixH"/>
    <property type="match status" value="1"/>
</dbReference>
<keyword evidence="1" id="KW-0472">Membrane</keyword>
<dbReference type="AlphaFoldDB" id="A0A809S4Z0"/>
<keyword evidence="1" id="KW-0812">Transmembrane</keyword>